<reference evidence="2 3" key="1">
    <citation type="submission" date="2024-05" db="EMBL/GenBank/DDBJ databases">
        <authorList>
            <person name="Wallberg A."/>
        </authorList>
    </citation>
    <scope>NUCLEOTIDE SEQUENCE [LARGE SCALE GENOMIC DNA]</scope>
</reference>
<evidence type="ECO:0000313" key="3">
    <source>
        <dbReference type="Proteomes" id="UP001497623"/>
    </source>
</evidence>
<accession>A0AAV2RJM8</accession>
<gene>
    <name evidence="2" type="ORF">MNOR_LOCUS24929</name>
</gene>
<dbReference type="EMBL" id="CAXKWB010023294">
    <property type="protein sequence ID" value="CAL4124998.1"/>
    <property type="molecule type" value="Genomic_DNA"/>
</dbReference>
<feature type="non-terminal residue" evidence="2">
    <location>
        <position position="461"/>
    </location>
</feature>
<protein>
    <submittedName>
        <fullName evidence="2">Uncharacterized protein</fullName>
    </submittedName>
</protein>
<keyword evidence="3" id="KW-1185">Reference proteome</keyword>
<comment type="caution">
    <text evidence="2">The sequence shown here is derived from an EMBL/GenBank/DDBJ whole genome shotgun (WGS) entry which is preliminary data.</text>
</comment>
<evidence type="ECO:0000256" key="1">
    <source>
        <dbReference type="SAM" id="MobiDB-lite"/>
    </source>
</evidence>
<dbReference type="AlphaFoldDB" id="A0AAV2RJM8"/>
<feature type="region of interest" description="Disordered" evidence="1">
    <location>
        <begin position="401"/>
        <end position="461"/>
    </location>
</feature>
<feature type="compositionally biased region" description="Basic and acidic residues" evidence="1">
    <location>
        <begin position="431"/>
        <end position="440"/>
    </location>
</feature>
<sequence length="461" mass="50992">MQCDMQSSGEKVTQMKKQNSVESVAQCINELNVKDGALEKAEMAEWTGTNVDTNDSDDSRTCATLECMNSHMVYTLPEENVSSTFSNKFNDVQLEPKYLLEITDSSNASHNLKSENDACNKIKTFVRMPPSSLALDLSSQPLEPELASRATPSHFESVKDQSVVTSIDPDQCSLISSTGTDFCSVGDSEKLISQIVSEEEVSESGEIACGMSENVANKLYELKTSKDNILDDFSTSSLMEENSDDPESDLQCRQESHNYTSGSRSSLRQVYPYISCLPFENNIVFCYILSVWDNIVGPQTVYVWRRKSYPSQRNIDILNSQDPSAVGTPDPNFSDTPAVELGEDSVKSQQSNSFELLSDRGRDFEECEYKAREMAGSRIAGVSSIPNLQETENSNAFNSISTSMISHSSPPSPKLPSHTHFNSTRSHRKSKDTQSEDGRAQRKHSGITAQISRPDSLGDED</sequence>
<feature type="region of interest" description="Disordered" evidence="1">
    <location>
        <begin position="318"/>
        <end position="354"/>
    </location>
</feature>
<name>A0AAV2RJM8_MEGNR</name>
<feature type="compositionally biased region" description="Low complexity" evidence="1">
    <location>
        <begin position="401"/>
        <end position="420"/>
    </location>
</feature>
<proteinExistence type="predicted"/>
<feature type="region of interest" description="Disordered" evidence="1">
    <location>
        <begin position="237"/>
        <end position="263"/>
    </location>
</feature>
<organism evidence="2 3">
    <name type="scientific">Meganyctiphanes norvegica</name>
    <name type="common">Northern krill</name>
    <name type="synonym">Thysanopoda norvegica</name>
    <dbReference type="NCBI Taxonomy" id="48144"/>
    <lineage>
        <taxon>Eukaryota</taxon>
        <taxon>Metazoa</taxon>
        <taxon>Ecdysozoa</taxon>
        <taxon>Arthropoda</taxon>
        <taxon>Crustacea</taxon>
        <taxon>Multicrustacea</taxon>
        <taxon>Malacostraca</taxon>
        <taxon>Eumalacostraca</taxon>
        <taxon>Eucarida</taxon>
        <taxon>Euphausiacea</taxon>
        <taxon>Euphausiidae</taxon>
        <taxon>Meganyctiphanes</taxon>
    </lineage>
</organism>
<dbReference type="Proteomes" id="UP001497623">
    <property type="component" value="Unassembled WGS sequence"/>
</dbReference>
<evidence type="ECO:0000313" key="2">
    <source>
        <dbReference type="EMBL" id="CAL4124998.1"/>
    </source>
</evidence>